<dbReference type="EMBL" id="MWML01000352">
    <property type="protein sequence ID" value="TCG03705.1"/>
    <property type="molecule type" value="Genomic_DNA"/>
</dbReference>
<protein>
    <submittedName>
        <fullName evidence="1">Uncharacterized protein</fullName>
    </submittedName>
</protein>
<comment type="caution">
    <text evidence="1">The sequence shown here is derived from an EMBL/GenBank/DDBJ whole genome shotgun (WGS) entry which is preliminary data.</text>
</comment>
<dbReference type="Proteomes" id="UP000294200">
    <property type="component" value="Unassembled WGS sequence"/>
</dbReference>
<organism evidence="1 2">
    <name type="scientific">Paraburkholderia steynii</name>
    <dbReference type="NCBI Taxonomy" id="1245441"/>
    <lineage>
        <taxon>Bacteria</taxon>
        <taxon>Pseudomonadati</taxon>
        <taxon>Pseudomonadota</taxon>
        <taxon>Betaproteobacteria</taxon>
        <taxon>Burkholderiales</taxon>
        <taxon>Burkholderiaceae</taxon>
        <taxon>Paraburkholderia</taxon>
    </lineage>
</organism>
<name>A0A4R0X5K5_9BURK</name>
<reference evidence="1 2" key="1">
    <citation type="submission" date="2017-02" db="EMBL/GenBank/DDBJ databases">
        <title>Paraburkholderia sophoroidis sp. nov. and Paraburkholderia steynii sp. nov. rhizobial symbionts of the fynbos legume Hypocalyptus sophoroides.</title>
        <authorList>
            <person name="Steenkamp E.T."/>
            <person name="Beukes C.W."/>
            <person name="Van Zyl E."/>
            <person name="Avontuur J."/>
            <person name="Chan W.Y."/>
            <person name="Hassen A."/>
            <person name="Palmer M."/>
            <person name="Mthombeni L."/>
            <person name="Phalane F."/>
            <person name="Sereme K."/>
            <person name="Venter S.N."/>
        </authorList>
    </citation>
    <scope>NUCLEOTIDE SEQUENCE [LARGE SCALE GENOMIC DNA]</scope>
    <source>
        <strain evidence="1 2">HC1.1ba</strain>
    </source>
</reference>
<proteinExistence type="predicted"/>
<accession>A0A4R0X5K5</accession>
<evidence type="ECO:0000313" key="2">
    <source>
        <dbReference type="Proteomes" id="UP000294200"/>
    </source>
</evidence>
<gene>
    <name evidence="1" type="ORF">BZM27_46375</name>
</gene>
<sequence>MEASRALHIRATTFRTKVTLPIGNISLSIASPNSDARMSENAPHFAASSGAHTDGFPDANELSAHAGYAGLHQAWRLKPIQKTWTDLDLTNFRAHASMGATAYCVYRDKRTFYT</sequence>
<evidence type="ECO:0000313" key="1">
    <source>
        <dbReference type="EMBL" id="TCG03705.1"/>
    </source>
</evidence>
<dbReference type="AlphaFoldDB" id="A0A4R0X5K5"/>
<keyword evidence="2" id="KW-1185">Reference proteome</keyword>